<dbReference type="GO" id="GO:0005829">
    <property type="term" value="C:cytosol"/>
    <property type="evidence" value="ECO:0007669"/>
    <property type="project" value="TreeGrafter"/>
</dbReference>
<dbReference type="InterPro" id="IPR023214">
    <property type="entry name" value="HAD_sf"/>
</dbReference>
<dbReference type="InterPro" id="IPR050155">
    <property type="entry name" value="HAD-like_hydrolase_sf"/>
</dbReference>
<dbReference type="PANTHER" id="PTHR43434:SF1">
    <property type="entry name" value="PHOSPHOGLYCOLATE PHOSPHATASE"/>
    <property type="match status" value="1"/>
</dbReference>
<dbReference type="GO" id="GO:0008967">
    <property type="term" value="F:phosphoglycolate phosphatase activity"/>
    <property type="evidence" value="ECO:0007669"/>
    <property type="project" value="TreeGrafter"/>
</dbReference>
<dbReference type="SFLD" id="SFLDS00003">
    <property type="entry name" value="Haloacid_Dehalogenase"/>
    <property type="match status" value="1"/>
</dbReference>
<gene>
    <name evidence="1" type="ORF">KC614_01115</name>
</gene>
<reference evidence="1" key="2">
    <citation type="journal article" date="2021" name="Microbiome">
        <title>Successional dynamics and alternative stable states in a saline activated sludge microbial community over 9 years.</title>
        <authorList>
            <person name="Wang Y."/>
            <person name="Ye J."/>
            <person name="Ju F."/>
            <person name="Liu L."/>
            <person name="Boyd J.A."/>
            <person name="Deng Y."/>
            <person name="Parks D.H."/>
            <person name="Jiang X."/>
            <person name="Yin X."/>
            <person name="Woodcroft B.J."/>
            <person name="Tyson G.W."/>
            <person name="Hugenholtz P."/>
            <person name="Polz M.F."/>
            <person name="Zhang T."/>
        </authorList>
    </citation>
    <scope>NUCLEOTIDE SEQUENCE</scope>
    <source>
        <strain evidence="1">HKST-UBA03</strain>
    </source>
</reference>
<dbReference type="InterPro" id="IPR036412">
    <property type="entry name" value="HAD-like_sf"/>
</dbReference>
<protein>
    <submittedName>
        <fullName evidence="1">HAD hydrolase-like protein</fullName>
    </submittedName>
</protein>
<dbReference type="Pfam" id="PF13419">
    <property type="entry name" value="HAD_2"/>
    <property type="match status" value="1"/>
</dbReference>
<organism evidence="1 2">
    <name type="scientific">candidate division WWE3 bacterium</name>
    <dbReference type="NCBI Taxonomy" id="2053526"/>
    <lineage>
        <taxon>Bacteria</taxon>
        <taxon>Katanobacteria</taxon>
    </lineage>
</organism>
<dbReference type="AlphaFoldDB" id="A0A955LJK2"/>
<reference evidence="1" key="1">
    <citation type="submission" date="2020-04" db="EMBL/GenBank/DDBJ databases">
        <authorList>
            <person name="Zhang T."/>
        </authorList>
    </citation>
    <scope>NUCLEOTIDE SEQUENCE</scope>
    <source>
        <strain evidence="1">HKST-UBA03</strain>
    </source>
</reference>
<keyword evidence="1" id="KW-0378">Hydrolase</keyword>
<dbReference type="SUPFAM" id="SSF56784">
    <property type="entry name" value="HAD-like"/>
    <property type="match status" value="1"/>
</dbReference>
<dbReference type="EMBL" id="JAGQKZ010000005">
    <property type="protein sequence ID" value="MCA9391790.1"/>
    <property type="molecule type" value="Genomic_DNA"/>
</dbReference>
<dbReference type="Gene3D" id="1.10.150.240">
    <property type="entry name" value="Putative phosphatase, domain 2"/>
    <property type="match status" value="1"/>
</dbReference>
<name>A0A955LJK2_UNCKA</name>
<sequence>MNNPIIPLFDVDWTLLQGNNKAHDGAHNYAFSEVYKMPNARKHDINPNGMTDRQIIYEVLKTHGLSEDDITSKVDAAIDAMTEYFHSHEEEAEYVPMKGVVELLDILKAKRVKCGLLTGNIESVGWRKLELAGIRDYFTFGAFGSMARVRSKLIDVARQKAEAYYREGFLTDQFLIVGDAPLDVACAKEGRIKSIAVASGVFSRDDLMNAGADLVLDDLINPEAFLEFIGV</sequence>
<evidence type="ECO:0000313" key="1">
    <source>
        <dbReference type="EMBL" id="MCA9391790.1"/>
    </source>
</evidence>
<dbReference type="PANTHER" id="PTHR43434">
    <property type="entry name" value="PHOSPHOGLYCOLATE PHOSPHATASE"/>
    <property type="match status" value="1"/>
</dbReference>
<dbReference type="GO" id="GO:0006281">
    <property type="term" value="P:DNA repair"/>
    <property type="evidence" value="ECO:0007669"/>
    <property type="project" value="TreeGrafter"/>
</dbReference>
<accession>A0A955LJK2</accession>
<dbReference type="SFLD" id="SFLDG01129">
    <property type="entry name" value="C1.5:_HAD__Beta-PGM__Phosphata"/>
    <property type="match status" value="1"/>
</dbReference>
<comment type="caution">
    <text evidence="1">The sequence shown here is derived from an EMBL/GenBank/DDBJ whole genome shotgun (WGS) entry which is preliminary data.</text>
</comment>
<dbReference type="Gene3D" id="3.40.50.1000">
    <property type="entry name" value="HAD superfamily/HAD-like"/>
    <property type="match status" value="1"/>
</dbReference>
<evidence type="ECO:0000313" key="2">
    <source>
        <dbReference type="Proteomes" id="UP000751518"/>
    </source>
</evidence>
<dbReference type="InterPro" id="IPR023198">
    <property type="entry name" value="PGP-like_dom2"/>
</dbReference>
<proteinExistence type="predicted"/>
<dbReference type="InterPro" id="IPR041492">
    <property type="entry name" value="HAD_2"/>
</dbReference>
<dbReference type="Proteomes" id="UP000751518">
    <property type="component" value="Unassembled WGS sequence"/>
</dbReference>